<keyword evidence="5" id="KW-1185">Reference proteome</keyword>
<dbReference type="eggNOG" id="KOG0472">
    <property type="taxonomic scope" value="Eukaryota"/>
</dbReference>
<dbReference type="PANTHER" id="PTHR48051:SF1">
    <property type="entry name" value="RAS SUPPRESSOR PROTEIN 1"/>
    <property type="match status" value="1"/>
</dbReference>
<dbReference type="Pfam" id="PF23598">
    <property type="entry name" value="LRR_14"/>
    <property type="match status" value="1"/>
</dbReference>
<dbReference type="InterPro" id="IPR001611">
    <property type="entry name" value="Leu-rich_rpt"/>
</dbReference>
<dbReference type="SMART" id="SM00365">
    <property type="entry name" value="LRR_SD22"/>
    <property type="match status" value="8"/>
</dbReference>
<dbReference type="EMBL" id="JH431929">
    <property type="status" value="NOT_ANNOTATED_CDS"/>
    <property type="molecule type" value="Genomic_DNA"/>
</dbReference>
<dbReference type="InterPro" id="IPR032675">
    <property type="entry name" value="LRR_dom_sf"/>
</dbReference>
<dbReference type="PANTHER" id="PTHR48051">
    <property type="match status" value="1"/>
</dbReference>
<evidence type="ECO:0000256" key="2">
    <source>
        <dbReference type="ARBA" id="ARBA00022737"/>
    </source>
</evidence>
<evidence type="ECO:0000313" key="4">
    <source>
        <dbReference type="EnsemblMetazoa" id="SMAR009613-PA"/>
    </source>
</evidence>
<keyword evidence="2" id="KW-0677">Repeat</keyword>
<dbReference type="STRING" id="126957.T1J7G9"/>
<sequence length="612" mass="68886">MFWDDRRVGACNASANPLFDPDTGAADLHSQMVKQARKSGNLNLSNRGWTVVPDKVWNINTLSTKEVKALSYSMDETDGKWWEQVDLSQLNLANNQISQIPSDISNLAALQVLDLHDNKLIDLPQSLGTLERLTKLDISHNQLAKIPCCVLKLFDLRILLAQNNQLSEVCDEIADLNRLKVLDLSNNNLKTLPINIGFLSTVEKINLSFNKLDDIPHEIGSMTALQTLDLSNNNLSTVPAGVGELIHLTQLYLRHNKLTNLPILKSCSQLKELFCGHNLIAELSQEAFEPLLNVKILELNDNRINFIPSEIIRLSTLERLDLRNNLLTNLPSVLGIMPQLVTLSVEGNALKCIRRDLIQRGTSQVLKFLRSRFEDDPEAMALAKTTRRPLSGEYVAEQEAFQLDRFTIRQSRLLSFSNKQLKEIPDNIFETAAECEVSNIVLSKNLLRELPESLSKTFKRLRELDLSYNQLASVPLFLSSASRLVFLDLRSNHLETLPSEFSQLQLLREICISNNKFKEIPSCLFSLTKLEILMASDNKIKTINADGLSGLLVLAVLDLKNNDISTVPPELGNMTQLRTLHLEGNCFRLPRLTILDKGTEAILSYLRDKIPT</sequence>
<accession>T1J7G9</accession>
<dbReference type="FunFam" id="3.80.10.10:FF:000116">
    <property type="entry name" value="Leucine-rich repeat-containing protein 40"/>
    <property type="match status" value="1"/>
</dbReference>
<dbReference type="Proteomes" id="UP000014500">
    <property type="component" value="Unassembled WGS sequence"/>
</dbReference>
<organism evidence="4 5">
    <name type="scientific">Strigamia maritima</name>
    <name type="common">European centipede</name>
    <name type="synonym">Geophilus maritimus</name>
    <dbReference type="NCBI Taxonomy" id="126957"/>
    <lineage>
        <taxon>Eukaryota</taxon>
        <taxon>Metazoa</taxon>
        <taxon>Ecdysozoa</taxon>
        <taxon>Arthropoda</taxon>
        <taxon>Myriapoda</taxon>
        <taxon>Chilopoda</taxon>
        <taxon>Pleurostigmophora</taxon>
        <taxon>Geophilomorpha</taxon>
        <taxon>Linotaeniidae</taxon>
        <taxon>Strigamia</taxon>
    </lineage>
</organism>
<evidence type="ECO:0000259" key="3">
    <source>
        <dbReference type="Pfam" id="PF23598"/>
    </source>
</evidence>
<reference evidence="4" key="2">
    <citation type="submission" date="2015-02" db="UniProtKB">
        <authorList>
            <consortium name="EnsemblMetazoa"/>
        </authorList>
    </citation>
    <scope>IDENTIFICATION</scope>
</reference>
<protein>
    <recommendedName>
        <fullName evidence="3">Disease resistance R13L4/SHOC-2-like LRR domain-containing protein</fullName>
    </recommendedName>
</protein>
<dbReference type="PROSITE" id="PS51450">
    <property type="entry name" value="LRR"/>
    <property type="match status" value="7"/>
</dbReference>
<dbReference type="SMART" id="SM00369">
    <property type="entry name" value="LRR_TYP"/>
    <property type="match status" value="14"/>
</dbReference>
<evidence type="ECO:0000256" key="1">
    <source>
        <dbReference type="ARBA" id="ARBA00022614"/>
    </source>
</evidence>
<dbReference type="PhylomeDB" id="T1J7G9"/>
<feature type="domain" description="Disease resistance R13L4/SHOC-2-like LRR" evidence="3">
    <location>
        <begin position="455"/>
        <end position="583"/>
    </location>
</feature>
<proteinExistence type="predicted"/>
<reference evidence="5" key="1">
    <citation type="submission" date="2011-05" db="EMBL/GenBank/DDBJ databases">
        <authorList>
            <person name="Richards S.R."/>
            <person name="Qu J."/>
            <person name="Jiang H."/>
            <person name="Jhangiani S.N."/>
            <person name="Agravi P."/>
            <person name="Goodspeed R."/>
            <person name="Gross S."/>
            <person name="Mandapat C."/>
            <person name="Jackson L."/>
            <person name="Mathew T."/>
            <person name="Pu L."/>
            <person name="Thornton R."/>
            <person name="Saada N."/>
            <person name="Wilczek-Boney K.B."/>
            <person name="Lee S."/>
            <person name="Kovar C."/>
            <person name="Wu Y."/>
            <person name="Scherer S.E."/>
            <person name="Worley K.C."/>
            <person name="Muzny D.M."/>
            <person name="Gibbs R."/>
        </authorList>
    </citation>
    <scope>NUCLEOTIDE SEQUENCE</scope>
    <source>
        <strain evidence="5">Brora</strain>
    </source>
</reference>
<dbReference type="InterPro" id="IPR055414">
    <property type="entry name" value="LRR_R13L4/SHOC2-like"/>
</dbReference>
<dbReference type="InterPro" id="IPR003591">
    <property type="entry name" value="Leu-rich_rpt_typical-subtyp"/>
</dbReference>
<dbReference type="InterPro" id="IPR050216">
    <property type="entry name" value="LRR_domain-containing"/>
</dbReference>
<dbReference type="SMART" id="SM00364">
    <property type="entry name" value="LRR_BAC"/>
    <property type="match status" value="10"/>
</dbReference>
<name>T1J7G9_STRMM</name>
<dbReference type="Gene3D" id="3.80.10.10">
    <property type="entry name" value="Ribonuclease Inhibitor"/>
    <property type="match status" value="3"/>
</dbReference>
<evidence type="ECO:0000313" key="5">
    <source>
        <dbReference type="Proteomes" id="UP000014500"/>
    </source>
</evidence>
<dbReference type="GO" id="GO:0005737">
    <property type="term" value="C:cytoplasm"/>
    <property type="evidence" value="ECO:0007669"/>
    <property type="project" value="TreeGrafter"/>
</dbReference>
<dbReference type="AlphaFoldDB" id="T1J7G9"/>
<dbReference type="EnsemblMetazoa" id="SMAR009613-RA">
    <property type="protein sequence ID" value="SMAR009613-PA"/>
    <property type="gene ID" value="SMAR009613"/>
</dbReference>
<dbReference type="Pfam" id="PF00560">
    <property type="entry name" value="LRR_1"/>
    <property type="match status" value="1"/>
</dbReference>
<dbReference type="FunFam" id="3.80.10.10:FF:000193">
    <property type="entry name" value="Leucine-rich repeat-containing protein 40"/>
    <property type="match status" value="1"/>
</dbReference>
<dbReference type="PRINTS" id="PR00019">
    <property type="entry name" value="LEURICHRPT"/>
</dbReference>
<keyword evidence="1" id="KW-0433">Leucine-rich repeat</keyword>
<dbReference type="OMA" id="CMLHKLT"/>
<dbReference type="HOGENOM" id="CLU_000288_18_23_1"/>
<dbReference type="SUPFAM" id="SSF52058">
    <property type="entry name" value="L domain-like"/>
    <property type="match status" value="2"/>
</dbReference>
<dbReference type="Pfam" id="PF13855">
    <property type="entry name" value="LRR_8"/>
    <property type="match status" value="3"/>
</dbReference>